<name>A0A8E2ASU6_9APHY</name>
<dbReference type="OrthoDB" id="5086500at2759"/>
<dbReference type="InterPro" id="IPR029058">
    <property type="entry name" value="AB_hydrolase_fold"/>
</dbReference>
<dbReference type="PROSITE" id="PS00108">
    <property type="entry name" value="PROTEIN_KINASE_ST"/>
    <property type="match status" value="1"/>
</dbReference>
<dbReference type="InterPro" id="IPR000719">
    <property type="entry name" value="Prot_kinase_dom"/>
</dbReference>
<reference evidence="2 3" key="1">
    <citation type="submission" date="2016-07" db="EMBL/GenBank/DDBJ databases">
        <title>Draft genome of the white-rot fungus Obba rivulosa 3A-2.</title>
        <authorList>
            <consortium name="DOE Joint Genome Institute"/>
            <person name="Miettinen O."/>
            <person name="Riley R."/>
            <person name="Acob R."/>
            <person name="Barry K."/>
            <person name="Cullen D."/>
            <person name="De Vries R."/>
            <person name="Hainaut M."/>
            <person name="Hatakka A."/>
            <person name="Henrissat B."/>
            <person name="Hilden K."/>
            <person name="Kuo R."/>
            <person name="Labutti K."/>
            <person name="Lipzen A."/>
            <person name="Makela M.R."/>
            <person name="Sandor L."/>
            <person name="Spatafora J.W."/>
            <person name="Grigoriev I.V."/>
            <person name="Hibbett D.S."/>
        </authorList>
    </citation>
    <scope>NUCLEOTIDE SEQUENCE [LARGE SCALE GENOMIC DNA]</scope>
    <source>
        <strain evidence="2 3">3A-2</strain>
    </source>
</reference>
<proteinExistence type="predicted"/>
<dbReference type="EMBL" id="KV722483">
    <property type="protein sequence ID" value="OCH87497.1"/>
    <property type="molecule type" value="Genomic_DNA"/>
</dbReference>
<dbReference type="InterPro" id="IPR011009">
    <property type="entry name" value="Kinase-like_dom_sf"/>
</dbReference>
<dbReference type="GO" id="GO:0005524">
    <property type="term" value="F:ATP binding"/>
    <property type="evidence" value="ECO:0007669"/>
    <property type="project" value="InterPro"/>
</dbReference>
<dbReference type="InterPro" id="IPR008271">
    <property type="entry name" value="Ser/Thr_kinase_AS"/>
</dbReference>
<dbReference type="InterPro" id="IPR051681">
    <property type="entry name" value="Ser/Thr_Kinases-Pseudokinases"/>
</dbReference>
<dbReference type="SUPFAM" id="SSF56112">
    <property type="entry name" value="Protein kinase-like (PK-like)"/>
    <property type="match status" value="1"/>
</dbReference>
<dbReference type="PANTHER" id="PTHR44329">
    <property type="entry name" value="SERINE/THREONINE-PROTEIN KINASE TNNI3K-RELATED"/>
    <property type="match status" value="1"/>
</dbReference>
<gene>
    <name evidence="2" type="ORF">OBBRIDRAFT_796156</name>
</gene>
<dbReference type="Gene3D" id="3.40.50.1820">
    <property type="entry name" value="alpha/beta hydrolase"/>
    <property type="match status" value="1"/>
</dbReference>
<sequence>MATVSFRDEGDLNRALDLSPQERQFRGRCVRLDGSFEGFTALSDGDRFDIIAIHGLTGHAFDTWQDYNSSFMWLRDCLPECFPDARILLYGYSADILSSALAGRPSAWSDILSTALIGRLSALSDMFLEDLRRERDFEMRSRPLIIIAHSLGGLIIKQALLSPGKRTDVRYTDIFTAIRGIMFFGTPHHKGGDISTMVLACDILQAFNINGLVDALRVWDVKPLLLFNSTDEFRRVVNELGISIHTFVEEGRIKIVPWPIQQNIQLVEEESASLGAAHERKVFVQANHADLCRFEDPSYPAYVAVCKGIYDLTAEILSNPTERDSTNGPALSSAPASVPALLSLEYPPFIADNELHHTRAKMEELSDPGDSSSVEYLSPGTADQMAVMSMSGLSSADDDGQGIDAILKTLTECHVRMESAARMANMYKRSLGQLALLCASFTNNIAKDISRTTHLHDVTGILEWYQRACVLAETTGISTDVVAGLVRATRMKNALFELCLDWPPEIRQHSINIFPTQISFRPDLDETVEAFRTALRSKRDFNRLLALEGDEAQSFVEYVDKILCIIDNHDRLWRQSLDMLRTLCGKNEICPSSFTLPEKFLQKHSDRPIASGGFADVWRGTYQGKDVAIKVWRFHGRDITPRVLKDFCKEAVVLRYLKHPNITSFIGIETVVFPLCLVCEWMPLGTLVSYLLQHPNTNRLDLLVDVTAGLTYLHAMDIAHGDLKGANILVNQRRRACLCDFGLAAFRYENRTACMPTPSVDGGTTRWMAPEIMDPEAFGLERARSSKEGDVYAFSMVMWEVFTGQFPFAKFKHEGTVIKKVLEGSRPERPSEAAGLGLSDVVWDVMQRGWHADRRERPAITRVREQLDDAIDEVRDFT</sequence>
<protein>
    <submittedName>
        <fullName evidence="2">Kinase-like protein</fullName>
    </submittedName>
</protein>
<dbReference type="Proteomes" id="UP000250043">
    <property type="component" value="Unassembled WGS sequence"/>
</dbReference>
<dbReference type="GO" id="GO:0004674">
    <property type="term" value="F:protein serine/threonine kinase activity"/>
    <property type="evidence" value="ECO:0007669"/>
    <property type="project" value="TreeGrafter"/>
</dbReference>
<feature type="domain" description="Protein kinase" evidence="1">
    <location>
        <begin position="603"/>
        <end position="871"/>
    </location>
</feature>
<evidence type="ECO:0000313" key="2">
    <source>
        <dbReference type="EMBL" id="OCH87497.1"/>
    </source>
</evidence>
<dbReference type="AlphaFoldDB" id="A0A8E2ASU6"/>
<keyword evidence="3" id="KW-1185">Reference proteome</keyword>
<dbReference type="Gene3D" id="1.10.510.10">
    <property type="entry name" value="Transferase(Phosphotransferase) domain 1"/>
    <property type="match status" value="1"/>
</dbReference>
<evidence type="ECO:0000313" key="3">
    <source>
        <dbReference type="Proteomes" id="UP000250043"/>
    </source>
</evidence>
<dbReference type="PROSITE" id="PS50011">
    <property type="entry name" value="PROTEIN_KINASE_DOM"/>
    <property type="match status" value="1"/>
</dbReference>
<keyword evidence="2" id="KW-0808">Transferase</keyword>
<accession>A0A8E2ASU6</accession>
<dbReference type="SMART" id="SM00220">
    <property type="entry name" value="S_TKc"/>
    <property type="match status" value="1"/>
</dbReference>
<dbReference type="SUPFAM" id="SSF53474">
    <property type="entry name" value="alpha/beta-Hydrolases"/>
    <property type="match status" value="1"/>
</dbReference>
<organism evidence="2 3">
    <name type="scientific">Obba rivulosa</name>
    <dbReference type="NCBI Taxonomy" id="1052685"/>
    <lineage>
        <taxon>Eukaryota</taxon>
        <taxon>Fungi</taxon>
        <taxon>Dikarya</taxon>
        <taxon>Basidiomycota</taxon>
        <taxon>Agaricomycotina</taxon>
        <taxon>Agaricomycetes</taxon>
        <taxon>Polyporales</taxon>
        <taxon>Gelatoporiaceae</taxon>
        <taxon>Obba</taxon>
    </lineage>
</organism>
<dbReference type="InterPro" id="IPR001245">
    <property type="entry name" value="Ser-Thr/Tyr_kinase_cat_dom"/>
</dbReference>
<evidence type="ECO:0000259" key="1">
    <source>
        <dbReference type="PROSITE" id="PS50011"/>
    </source>
</evidence>
<keyword evidence="2" id="KW-0418">Kinase</keyword>
<dbReference type="Pfam" id="PF07714">
    <property type="entry name" value="PK_Tyr_Ser-Thr"/>
    <property type="match status" value="1"/>
</dbReference>